<dbReference type="Proteomes" id="UP000015105">
    <property type="component" value="Chromosome 3D"/>
</dbReference>
<dbReference type="InterPro" id="IPR051992">
    <property type="entry name" value="OxStress_Response_Reg"/>
</dbReference>
<comment type="subcellular location">
    <subcellularLocation>
        <location evidence="1">Nucleus</location>
    </subcellularLocation>
</comment>
<dbReference type="GO" id="GO:0005634">
    <property type="term" value="C:nucleus"/>
    <property type="evidence" value="ECO:0007669"/>
    <property type="project" value="UniProtKB-SubCell"/>
</dbReference>
<feature type="compositionally biased region" description="Acidic residues" evidence="3">
    <location>
        <begin position="103"/>
        <end position="115"/>
    </location>
</feature>
<evidence type="ECO:0000256" key="1">
    <source>
        <dbReference type="ARBA" id="ARBA00004123"/>
    </source>
</evidence>
<dbReference type="GO" id="GO:0006950">
    <property type="term" value="P:response to stress"/>
    <property type="evidence" value="ECO:0007669"/>
    <property type="project" value="UniProtKB-ARBA"/>
</dbReference>
<organism evidence="4 5">
    <name type="scientific">Aegilops tauschii subsp. strangulata</name>
    <name type="common">Goatgrass</name>
    <dbReference type="NCBI Taxonomy" id="200361"/>
    <lineage>
        <taxon>Eukaryota</taxon>
        <taxon>Viridiplantae</taxon>
        <taxon>Streptophyta</taxon>
        <taxon>Embryophyta</taxon>
        <taxon>Tracheophyta</taxon>
        <taxon>Spermatophyta</taxon>
        <taxon>Magnoliopsida</taxon>
        <taxon>Liliopsida</taxon>
        <taxon>Poales</taxon>
        <taxon>Poaceae</taxon>
        <taxon>BOP clade</taxon>
        <taxon>Pooideae</taxon>
        <taxon>Triticodae</taxon>
        <taxon>Triticeae</taxon>
        <taxon>Triticinae</taxon>
        <taxon>Aegilops</taxon>
    </lineage>
</organism>
<dbReference type="AlphaFoldDB" id="A0A453FG22"/>
<evidence type="ECO:0000313" key="4">
    <source>
        <dbReference type="EnsemblPlants" id="AET3Gv20665000.2"/>
    </source>
</evidence>
<dbReference type="STRING" id="200361.A0A453FG22"/>
<evidence type="ECO:0000256" key="3">
    <source>
        <dbReference type="SAM" id="MobiDB-lite"/>
    </source>
</evidence>
<dbReference type="Gramene" id="AET3Gv20665000.2">
    <property type="protein sequence ID" value="AET3Gv20665000.2"/>
    <property type="gene ID" value="AET3Gv20665000"/>
</dbReference>
<evidence type="ECO:0000313" key="5">
    <source>
        <dbReference type="Proteomes" id="UP000015105"/>
    </source>
</evidence>
<feature type="region of interest" description="Disordered" evidence="3">
    <location>
        <begin position="102"/>
        <end position="123"/>
    </location>
</feature>
<keyword evidence="2" id="KW-0539">Nucleus</keyword>
<proteinExistence type="predicted"/>
<reference evidence="5" key="1">
    <citation type="journal article" date="2014" name="Science">
        <title>Ancient hybridizations among the ancestral genomes of bread wheat.</title>
        <authorList>
            <consortium name="International Wheat Genome Sequencing Consortium,"/>
            <person name="Marcussen T."/>
            <person name="Sandve S.R."/>
            <person name="Heier L."/>
            <person name="Spannagl M."/>
            <person name="Pfeifer M."/>
            <person name="Jakobsen K.S."/>
            <person name="Wulff B.B."/>
            <person name="Steuernagel B."/>
            <person name="Mayer K.F."/>
            <person name="Olsen O.A."/>
        </authorList>
    </citation>
    <scope>NUCLEOTIDE SEQUENCE [LARGE SCALE GENOMIC DNA]</scope>
    <source>
        <strain evidence="5">cv. AL8/78</strain>
    </source>
</reference>
<accession>A0A453FG22</accession>
<sequence length="247" mass="27043">FRSISQSALVGRPALSYPRRPLYIYPPSCQIVKVVKHSEQQQEQAQEYIHPYTAASIPSLPFSVRSIAIQKPSSMGRSAISQALPVHQEDEDLFETSSSFSCDSDDEAQFSDGEDQFVPASPPVRRLNSDSVYDLSSMKAELSVKKGGLSKYYDGKSQSFACMSEVRCLEDLPKKSPYKKINSCKSYVDLDGNQTVCPVPAPNTSSKGIAKQSSVSSCANLMMARTSSANVLYRPPAIPVNKSACHQ</sequence>
<reference evidence="4" key="3">
    <citation type="journal article" date="2017" name="Nature">
        <title>Genome sequence of the progenitor of the wheat D genome Aegilops tauschii.</title>
        <authorList>
            <person name="Luo M.C."/>
            <person name="Gu Y.Q."/>
            <person name="Puiu D."/>
            <person name="Wang H."/>
            <person name="Twardziok S.O."/>
            <person name="Deal K.R."/>
            <person name="Huo N."/>
            <person name="Zhu T."/>
            <person name="Wang L."/>
            <person name="Wang Y."/>
            <person name="McGuire P.E."/>
            <person name="Liu S."/>
            <person name="Long H."/>
            <person name="Ramasamy R.K."/>
            <person name="Rodriguez J.C."/>
            <person name="Van S.L."/>
            <person name="Yuan L."/>
            <person name="Wang Z."/>
            <person name="Xia Z."/>
            <person name="Xiao L."/>
            <person name="Anderson O.D."/>
            <person name="Ouyang S."/>
            <person name="Liang Y."/>
            <person name="Zimin A.V."/>
            <person name="Pertea G."/>
            <person name="Qi P."/>
            <person name="Bennetzen J.L."/>
            <person name="Dai X."/>
            <person name="Dawson M.W."/>
            <person name="Muller H.G."/>
            <person name="Kugler K."/>
            <person name="Rivarola-Duarte L."/>
            <person name="Spannagl M."/>
            <person name="Mayer K.F.X."/>
            <person name="Lu F.H."/>
            <person name="Bevan M.W."/>
            <person name="Leroy P."/>
            <person name="Li P."/>
            <person name="You F.M."/>
            <person name="Sun Q."/>
            <person name="Liu Z."/>
            <person name="Lyons E."/>
            <person name="Wicker T."/>
            <person name="Salzberg S.L."/>
            <person name="Devos K.M."/>
            <person name="Dvorak J."/>
        </authorList>
    </citation>
    <scope>NUCLEOTIDE SEQUENCE [LARGE SCALE GENOMIC DNA]</scope>
    <source>
        <strain evidence="4">cv. AL8/78</strain>
    </source>
</reference>
<dbReference type="PANTHER" id="PTHR33172:SF99">
    <property type="entry name" value="COLD INDUCED PROTEIN-LIKE"/>
    <property type="match status" value="1"/>
</dbReference>
<dbReference type="EnsemblPlants" id="AET3Gv20665000.2">
    <property type="protein sequence ID" value="AET3Gv20665000.2"/>
    <property type="gene ID" value="AET3Gv20665000"/>
</dbReference>
<reference evidence="5" key="2">
    <citation type="journal article" date="2017" name="Nat. Plants">
        <title>The Aegilops tauschii genome reveals multiple impacts of transposons.</title>
        <authorList>
            <person name="Zhao G."/>
            <person name="Zou C."/>
            <person name="Li K."/>
            <person name="Wang K."/>
            <person name="Li T."/>
            <person name="Gao L."/>
            <person name="Zhang X."/>
            <person name="Wang H."/>
            <person name="Yang Z."/>
            <person name="Liu X."/>
            <person name="Jiang W."/>
            <person name="Mao L."/>
            <person name="Kong X."/>
            <person name="Jiao Y."/>
            <person name="Jia J."/>
        </authorList>
    </citation>
    <scope>NUCLEOTIDE SEQUENCE [LARGE SCALE GENOMIC DNA]</scope>
    <source>
        <strain evidence="5">cv. AL8/78</strain>
    </source>
</reference>
<reference evidence="4" key="5">
    <citation type="journal article" date="2021" name="G3 (Bethesda)">
        <title>Aegilops tauschii genome assembly Aet v5.0 features greater sequence contiguity and improved annotation.</title>
        <authorList>
            <person name="Wang L."/>
            <person name="Zhu T."/>
            <person name="Rodriguez J.C."/>
            <person name="Deal K.R."/>
            <person name="Dubcovsky J."/>
            <person name="McGuire P.E."/>
            <person name="Lux T."/>
            <person name="Spannagl M."/>
            <person name="Mayer K.F.X."/>
            <person name="Baldrich P."/>
            <person name="Meyers B.C."/>
            <person name="Huo N."/>
            <person name="Gu Y.Q."/>
            <person name="Zhou H."/>
            <person name="Devos K.M."/>
            <person name="Bennetzen J.L."/>
            <person name="Unver T."/>
            <person name="Budak H."/>
            <person name="Gulick P.J."/>
            <person name="Galiba G."/>
            <person name="Kalapos B."/>
            <person name="Nelson D.R."/>
            <person name="Li P."/>
            <person name="You F.M."/>
            <person name="Luo M.C."/>
            <person name="Dvorak J."/>
        </authorList>
    </citation>
    <scope>NUCLEOTIDE SEQUENCE [LARGE SCALE GENOMIC DNA]</scope>
    <source>
        <strain evidence="4">cv. AL8/78</strain>
    </source>
</reference>
<protein>
    <submittedName>
        <fullName evidence="4">Uncharacterized protein</fullName>
    </submittedName>
</protein>
<dbReference type="PANTHER" id="PTHR33172">
    <property type="entry name" value="OS08G0516900 PROTEIN"/>
    <property type="match status" value="1"/>
</dbReference>
<reference evidence="4" key="4">
    <citation type="submission" date="2019-03" db="UniProtKB">
        <authorList>
            <consortium name="EnsemblPlants"/>
        </authorList>
    </citation>
    <scope>IDENTIFICATION</scope>
</reference>
<keyword evidence="5" id="KW-1185">Reference proteome</keyword>
<name>A0A453FG22_AEGTS</name>
<evidence type="ECO:0000256" key="2">
    <source>
        <dbReference type="ARBA" id="ARBA00023242"/>
    </source>
</evidence>